<keyword evidence="3" id="KW-1185">Reference proteome</keyword>
<evidence type="ECO:0000313" key="3">
    <source>
        <dbReference type="Proteomes" id="UP000070133"/>
    </source>
</evidence>
<accession>A0A139HKS1</accession>
<feature type="region of interest" description="Disordered" evidence="1">
    <location>
        <begin position="63"/>
        <end position="96"/>
    </location>
</feature>
<proteinExistence type="predicted"/>
<organism evidence="2 3">
    <name type="scientific">Pseudocercospora eumusae</name>
    <dbReference type="NCBI Taxonomy" id="321146"/>
    <lineage>
        <taxon>Eukaryota</taxon>
        <taxon>Fungi</taxon>
        <taxon>Dikarya</taxon>
        <taxon>Ascomycota</taxon>
        <taxon>Pezizomycotina</taxon>
        <taxon>Dothideomycetes</taxon>
        <taxon>Dothideomycetidae</taxon>
        <taxon>Mycosphaerellales</taxon>
        <taxon>Mycosphaerellaceae</taxon>
        <taxon>Pseudocercospora</taxon>
    </lineage>
</organism>
<evidence type="ECO:0000313" key="2">
    <source>
        <dbReference type="EMBL" id="KXT03064.1"/>
    </source>
</evidence>
<dbReference type="AlphaFoldDB" id="A0A139HKS1"/>
<name>A0A139HKS1_9PEZI</name>
<gene>
    <name evidence="2" type="ORF">AC578_698</name>
</gene>
<comment type="caution">
    <text evidence="2">The sequence shown here is derived from an EMBL/GenBank/DDBJ whole genome shotgun (WGS) entry which is preliminary data.</text>
</comment>
<sequence length="220" mass="25360">MQLPPELRGRVYTCIFENERNWESGLLLATLKLPSITRASKTIRKEALPQFYAEARIHTPVRRQSVRDVARREGGNDDYGFPPESDSGNPHLKQKTKQCIRAAGEDARFKDLTFIVCDEWHNYYLKRSASTDEILATLHLQVQKGKLKIELEEGAKYAEIVERDGDEWSIEYQTVDYHAAMSDVRTKIDEIGSRRDFKGFSLNDILQIAKAFRYTGSKEE</sequence>
<evidence type="ECO:0000256" key="1">
    <source>
        <dbReference type="SAM" id="MobiDB-lite"/>
    </source>
</evidence>
<protein>
    <recommendedName>
        <fullName evidence="4">F-box domain-containing protein</fullName>
    </recommendedName>
</protein>
<dbReference type="EMBL" id="LFZN01000034">
    <property type="protein sequence ID" value="KXT03064.1"/>
    <property type="molecule type" value="Genomic_DNA"/>
</dbReference>
<dbReference type="OrthoDB" id="3632925at2759"/>
<reference evidence="2 3" key="1">
    <citation type="submission" date="2015-07" db="EMBL/GenBank/DDBJ databases">
        <title>Comparative genomics of the Sigatoka disease complex on banana suggests a link between parallel evolutionary changes in Pseudocercospora fijiensis and Pseudocercospora eumusae and increased virulence on the banana host.</title>
        <authorList>
            <person name="Chang T.-C."/>
            <person name="Salvucci A."/>
            <person name="Crous P.W."/>
            <person name="Stergiopoulos I."/>
        </authorList>
    </citation>
    <scope>NUCLEOTIDE SEQUENCE [LARGE SCALE GENOMIC DNA]</scope>
    <source>
        <strain evidence="2 3">CBS 114824</strain>
    </source>
</reference>
<evidence type="ECO:0008006" key="4">
    <source>
        <dbReference type="Google" id="ProtNLM"/>
    </source>
</evidence>
<feature type="compositionally biased region" description="Basic and acidic residues" evidence="1">
    <location>
        <begin position="65"/>
        <end position="75"/>
    </location>
</feature>
<dbReference type="Proteomes" id="UP000070133">
    <property type="component" value="Unassembled WGS sequence"/>
</dbReference>